<evidence type="ECO:0000259" key="8">
    <source>
        <dbReference type="PROSITE" id="PS50850"/>
    </source>
</evidence>
<accession>A0A841G0J6</accession>
<dbReference type="RefSeq" id="WP_184792269.1">
    <property type="nucleotide sequence ID" value="NZ_BONT01000051.1"/>
</dbReference>
<feature type="transmembrane region" description="Helical" evidence="7">
    <location>
        <begin position="143"/>
        <end position="165"/>
    </location>
</feature>
<keyword evidence="6 7" id="KW-0472">Membrane</keyword>
<evidence type="ECO:0000256" key="2">
    <source>
        <dbReference type="ARBA" id="ARBA00022448"/>
    </source>
</evidence>
<keyword evidence="10" id="KW-1185">Reference proteome</keyword>
<dbReference type="InterPro" id="IPR036259">
    <property type="entry name" value="MFS_trans_sf"/>
</dbReference>
<dbReference type="AlphaFoldDB" id="A0A841G0J6"/>
<keyword evidence="5 7" id="KW-1133">Transmembrane helix</keyword>
<evidence type="ECO:0000256" key="4">
    <source>
        <dbReference type="ARBA" id="ARBA00022692"/>
    </source>
</evidence>
<dbReference type="Gene3D" id="1.20.1720.10">
    <property type="entry name" value="Multidrug resistance protein D"/>
    <property type="match status" value="2"/>
</dbReference>
<comment type="subcellular location">
    <subcellularLocation>
        <location evidence="1">Cell membrane</location>
        <topology evidence="1">Multi-pass membrane protein</topology>
    </subcellularLocation>
</comment>
<dbReference type="Pfam" id="PF07690">
    <property type="entry name" value="MFS_1"/>
    <property type="match status" value="1"/>
</dbReference>
<feature type="transmembrane region" description="Helical" evidence="7">
    <location>
        <begin position="230"/>
        <end position="251"/>
    </location>
</feature>
<dbReference type="GO" id="GO:0022857">
    <property type="term" value="F:transmembrane transporter activity"/>
    <property type="evidence" value="ECO:0007669"/>
    <property type="project" value="InterPro"/>
</dbReference>
<keyword evidence="2" id="KW-0813">Transport</keyword>
<feature type="transmembrane region" description="Helical" evidence="7">
    <location>
        <begin position="109"/>
        <end position="131"/>
    </location>
</feature>
<dbReference type="PRINTS" id="PR01035">
    <property type="entry name" value="TCRTETA"/>
</dbReference>
<evidence type="ECO:0000313" key="9">
    <source>
        <dbReference type="EMBL" id="MBB6039177.1"/>
    </source>
</evidence>
<feature type="transmembrane region" description="Helical" evidence="7">
    <location>
        <begin position="481"/>
        <end position="501"/>
    </location>
</feature>
<organism evidence="9 10">
    <name type="scientific">Phytomonospora endophytica</name>
    <dbReference type="NCBI Taxonomy" id="714109"/>
    <lineage>
        <taxon>Bacteria</taxon>
        <taxon>Bacillati</taxon>
        <taxon>Actinomycetota</taxon>
        <taxon>Actinomycetes</taxon>
        <taxon>Micromonosporales</taxon>
        <taxon>Micromonosporaceae</taxon>
        <taxon>Phytomonospora</taxon>
    </lineage>
</organism>
<evidence type="ECO:0000256" key="6">
    <source>
        <dbReference type="ARBA" id="ARBA00023136"/>
    </source>
</evidence>
<feature type="transmembrane region" description="Helical" evidence="7">
    <location>
        <begin position="362"/>
        <end position="387"/>
    </location>
</feature>
<dbReference type="Proteomes" id="UP000548476">
    <property type="component" value="Unassembled WGS sequence"/>
</dbReference>
<feature type="transmembrane region" description="Helical" evidence="7">
    <location>
        <begin position="337"/>
        <end position="356"/>
    </location>
</feature>
<evidence type="ECO:0000313" key="10">
    <source>
        <dbReference type="Proteomes" id="UP000548476"/>
    </source>
</evidence>
<name>A0A841G0J6_9ACTN</name>
<feature type="transmembrane region" description="Helical" evidence="7">
    <location>
        <begin position="205"/>
        <end position="224"/>
    </location>
</feature>
<feature type="transmembrane region" description="Helical" evidence="7">
    <location>
        <begin position="53"/>
        <end position="73"/>
    </location>
</feature>
<reference evidence="9 10" key="1">
    <citation type="submission" date="2020-08" db="EMBL/GenBank/DDBJ databases">
        <title>Genomic Encyclopedia of Type Strains, Phase IV (KMG-IV): sequencing the most valuable type-strain genomes for metagenomic binning, comparative biology and taxonomic classification.</title>
        <authorList>
            <person name="Goeker M."/>
        </authorList>
    </citation>
    <scope>NUCLEOTIDE SEQUENCE [LARGE SCALE GENOMIC DNA]</scope>
    <source>
        <strain evidence="9 10">YIM 65646</strain>
    </source>
</reference>
<dbReference type="PROSITE" id="PS50850">
    <property type="entry name" value="MFS"/>
    <property type="match status" value="1"/>
</dbReference>
<dbReference type="InterPro" id="IPR001958">
    <property type="entry name" value="Tet-R_TetA/multi-R_MdtG-like"/>
</dbReference>
<keyword evidence="4 7" id="KW-0812">Transmembrane</keyword>
<feature type="transmembrane region" description="Helical" evidence="7">
    <location>
        <begin position="17"/>
        <end position="41"/>
    </location>
</feature>
<feature type="transmembrane region" description="Helical" evidence="7">
    <location>
        <begin position="408"/>
        <end position="427"/>
    </location>
</feature>
<evidence type="ECO:0000256" key="3">
    <source>
        <dbReference type="ARBA" id="ARBA00022475"/>
    </source>
</evidence>
<dbReference type="SUPFAM" id="SSF103473">
    <property type="entry name" value="MFS general substrate transporter"/>
    <property type="match status" value="1"/>
</dbReference>
<dbReference type="InterPro" id="IPR020846">
    <property type="entry name" value="MFS_dom"/>
</dbReference>
<feature type="transmembrane region" description="Helical" evidence="7">
    <location>
        <begin position="272"/>
        <end position="292"/>
    </location>
</feature>
<proteinExistence type="predicted"/>
<keyword evidence="3" id="KW-1003">Cell membrane</keyword>
<dbReference type="InterPro" id="IPR011701">
    <property type="entry name" value="MFS"/>
</dbReference>
<evidence type="ECO:0000256" key="5">
    <source>
        <dbReference type="ARBA" id="ARBA00022989"/>
    </source>
</evidence>
<protein>
    <submittedName>
        <fullName evidence="9">DHA2 family multidrug resistance protein-like MFS transporter</fullName>
    </submittedName>
</protein>
<feature type="transmembrane region" description="Helical" evidence="7">
    <location>
        <begin position="171"/>
        <end position="193"/>
    </location>
</feature>
<gene>
    <name evidence="9" type="ORF">HNR73_007068</name>
</gene>
<evidence type="ECO:0000256" key="7">
    <source>
        <dbReference type="SAM" id="Phobius"/>
    </source>
</evidence>
<feature type="domain" description="Major facilitator superfamily (MFS) profile" evidence="8">
    <location>
        <begin position="19"/>
        <end position="505"/>
    </location>
</feature>
<dbReference type="CDD" id="cd17321">
    <property type="entry name" value="MFS_MMR_MDR_like"/>
    <property type="match status" value="1"/>
</dbReference>
<feature type="transmembrane region" description="Helical" evidence="7">
    <location>
        <begin position="85"/>
        <end position="103"/>
    </location>
</feature>
<dbReference type="EMBL" id="JACHGT010000020">
    <property type="protein sequence ID" value="MBB6039177.1"/>
    <property type="molecule type" value="Genomic_DNA"/>
</dbReference>
<sequence>MHATTVPAHTQAGPRAWLGLTLLALPSLLLSLDVTLLHLAVPHLAAALRPDGAQMLWIIDIYGFMIAGLLVTMGTLGDRIGRRRLLLIGATLFGAASVLAAYADSAETLIGARALLGLAGATLMPSTMALIGNMFRDPRQRGVAYGVWAASFSLGIALGPVVGGLMLERFWWGSVFLLAVPVMALLLLTGPFLLPEFKDDSAGRLDLVSVLLSLAAILPLVYGVKQAAKHGLTGPTALALLAGIAFGVLFVRRQLRSADPLLDLSLFRNRSFTVALGVMLAGAFALGGAYLFITQFLQMVADLSPFQAGLRLLPAAALLIIASMVAPALAGRFGPGTVVGAAMFLSAIGYAVLAFADTDGTGIVMIGFAIVYTGIGPMMALSVDLVVGAAPLEKAGAASAMQETMSEFGLALGIAVVGSIGMALYRAELTGNMPAGVPAEAGEAGRDALSGALDAAAGLPARLGGEFLAVAREAFSSGLNAAAVIGAVLSALVGILAAVVLRRVGRDSV</sequence>
<evidence type="ECO:0000256" key="1">
    <source>
        <dbReference type="ARBA" id="ARBA00004651"/>
    </source>
</evidence>
<dbReference type="PANTHER" id="PTHR42718:SF47">
    <property type="entry name" value="METHYL VIOLOGEN RESISTANCE PROTEIN SMVA"/>
    <property type="match status" value="1"/>
</dbReference>
<dbReference type="PANTHER" id="PTHR42718">
    <property type="entry name" value="MAJOR FACILITATOR SUPERFAMILY MULTIDRUG TRANSPORTER MFSC"/>
    <property type="match status" value="1"/>
</dbReference>
<feature type="transmembrane region" description="Helical" evidence="7">
    <location>
        <begin position="312"/>
        <end position="330"/>
    </location>
</feature>
<dbReference type="GO" id="GO:0005886">
    <property type="term" value="C:plasma membrane"/>
    <property type="evidence" value="ECO:0007669"/>
    <property type="project" value="UniProtKB-SubCell"/>
</dbReference>
<comment type="caution">
    <text evidence="9">The sequence shown here is derived from an EMBL/GenBank/DDBJ whole genome shotgun (WGS) entry which is preliminary data.</text>
</comment>